<dbReference type="Gene3D" id="1.20.1530.20">
    <property type="match status" value="1"/>
</dbReference>
<feature type="transmembrane region" description="Helical" evidence="7">
    <location>
        <begin position="164"/>
        <end position="183"/>
    </location>
</feature>
<keyword evidence="5 7" id="KW-1133">Transmembrane helix</keyword>
<evidence type="ECO:0000256" key="4">
    <source>
        <dbReference type="ARBA" id="ARBA00022847"/>
    </source>
</evidence>
<dbReference type="InterPro" id="IPR004710">
    <property type="entry name" value="Bilac:Na_transpt"/>
</dbReference>
<dbReference type="OrthoDB" id="6423750at2759"/>
<feature type="signal peptide" evidence="8">
    <location>
        <begin position="1"/>
        <end position="18"/>
    </location>
</feature>
<evidence type="ECO:0000256" key="5">
    <source>
        <dbReference type="ARBA" id="ARBA00022989"/>
    </source>
</evidence>
<protein>
    <submittedName>
        <fullName evidence="9">P3 protein</fullName>
    </submittedName>
</protein>
<name>A0A4Y2F636_ARAVE</name>
<keyword evidence="10" id="KW-1185">Reference proteome</keyword>
<keyword evidence="3 7" id="KW-0812">Transmembrane</keyword>
<comment type="subcellular location">
    <subcellularLocation>
        <location evidence="1">Membrane</location>
        <topology evidence="1">Multi-pass membrane protein</topology>
    </subcellularLocation>
</comment>
<feature type="transmembrane region" description="Helical" evidence="7">
    <location>
        <begin position="266"/>
        <end position="288"/>
    </location>
</feature>
<evidence type="ECO:0000313" key="9">
    <source>
        <dbReference type="EMBL" id="GBM36753.1"/>
    </source>
</evidence>
<feature type="transmembrane region" description="Helical" evidence="7">
    <location>
        <begin position="426"/>
        <end position="447"/>
    </location>
</feature>
<accession>A0A4Y2F636</accession>
<reference evidence="9 10" key="1">
    <citation type="journal article" date="2019" name="Sci. Rep.">
        <title>Orb-weaving spider Araneus ventricosus genome elucidates the spidroin gene catalogue.</title>
        <authorList>
            <person name="Kono N."/>
            <person name="Nakamura H."/>
            <person name="Ohtoshi R."/>
            <person name="Moran D.A.P."/>
            <person name="Shinohara A."/>
            <person name="Yoshida Y."/>
            <person name="Fujiwara M."/>
            <person name="Mori M."/>
            <person name="Tomita M."/>
            <person name="Arakawa K."/>
        </authorList>
    </citation>
    <scope>NUCLEOTIDE SEQUENCE [LARGE SCALE GENOMIC DNA]</scope>
</reference>
<sequence length="503" mass="55514">MAWLIVTCLVLCTTFADAAVGTNIPSLKLIPEVDFHPTELLGVEEEQVRDILFEINWTNATNETLADFSQLFPKDFYVTVASGDSEILEIVNSSYSNCISLSDEPHNSTIVVRGIFLGYTTVKVSLKAAIDGCGVDVNDEFISELEENSRDFEVPVSVIRPPSILVNSVTGVFAVLVAFNFINMGVQLDMDSIKKVLKKPIGPAIGFVCQFLFMPLASYGISLLLFSDNSLRLGLFTLGCSPGGSMSNFWTLLFNGDVNLSVTMTFISTVAALGMMPLWIFTLGASLFREREAAIPYLNMVGSLVGLTFPIIIGLLIKKYSPKLTRISLKIIKPFTIIIVLFGITLASYVNRFVFYLFTWQVVVAGLSIAWGGYCFGALVSWMFRLEKAQIIAISIETAFQNPAVAFVLLLLTLPQPGADLASVPVVAQLMLTGIPMWILLLGTRVYTKIKGCREMGSTGEITKPEIDTVQKRYFAVETNPLEERVYYNSKANKLDMERYSIQ</sequence>
<organism evidence="9 10">
    <name type="scientific">Araneus ventricosus</name>
    <name type="common">Orbweaver spider</name>
    <name type="synonym">Epeira ventricosa</name>
    <dbReference type="NCBI Taxonomy" id="182803"/>
    <lineage>
        <taxon>Eukaryota</taxon>
        <taxon>Metazoa</taxon>
        <taxon>Ecdysozoa</taxon>
        <taxon>Arthropoda</taxon>
        <taxon>Chelicerata</taxon>
        <taxon>Arachnida</taxon>
        <taxon>Araneae</taxon>
        <taxon>Araneomorphae</taxon>
        <taxon>Entelegynae</taxon>
        <taxon>Araneoidea</taxon>
        <taxon>Araneidae</taxon>
        <taxon>Araneus</taxon>
    </lineage>
</organism>
<dbReference type="InterPro" id="IPR038770">
    <property type="entry name" value="Na+/solute_symporter_sf"/>
</dbReference>
<feature type="chain" id="PRO_5021429554" evidence="8">
    <location>
        <begin position="19"/>
        <end position="503"/>
    </location>
</feature>
<gene>
    <name evidence="9" type="primary">SLC10A3_0</name>
    <name evidence="9" type="ORF">AVEN_273797_1</name>
</gene>
<evidence type="ECO:0000256" key="6">
    <source>
        <dbReference type="ARBA" id="ARBA00023136"/>
    </source>
</evidence>
<evidence type="ECO:0000256" key="7">
    <source>
        <dbReference type="SAM" id="Phobius"/>
    </source>
</evidence>
<dbReference type="PANTHER" id="PTHR10361">
    <property type="entry name" value="SODIUM-BILE ACID COTRANSPORTER"/>
    <property type="match status" value="1"/>
</dbReference>
<keyword evidence="4" id="KW-0813">Transport</keyword>
<feature type="transmembrane region" description="Helical" evidence="7">
    <location>
        <begin position="294"/>
        <end position="317"/>
    </location>
</feature>
<dbReference type="AlphaFoldDB" id="A0A4Y2F636"/>
<feature type="transmembrane region" description="Helical" evidence="7">
    <location>
        <begin position="233"/>
        <end position="254"/>
    </location>
</feature>
<feature type="transmembrane region" description="Helical" evidence="7">
    <location>
        <begin position="391"/>
        <end position="414"/>
    </location>
</feature>
<evidence type="ECO:0000256" key="8">
    <source>
        <dbReference type="SAM" id="SignalP"/>
    </source>
</evidence>
<dbReference type="Proteomes" id="UP000499080">
    <property type="component" value="Unassembled WGS sequence"/>
</dbReference>
<dbReference type="Pfam" id="PF01758">
    <property type="entry name" value="SBF"/>
    <property type="match status" value="1"/>
</dbReference>
<keyword evidence="4" id="KW-0769">Symport</keyword>
<dbReference type="InterPro" id="IPR002657">
    <property type="entry name" value="BilAc:Na_symport/Acr3"/>
</dbReference>
<evidence type="ECO:0000313" key="10">
    <source>
        <dbReference type="Proteomes" id="UP000499080"/>
    </source>
</evidence>
<comment type="caution">
    <text evidence="9">The sequence shown here is derived from an EMBL/GenBank/DDBJ whole genome shotgun (WGS) entry which is preliminary data.</text>
</comment>
<feature type="transmembrane region" description="Helical" evidence="7">
    <location>
        <begin position="362"/>
        <end position="384"/>
    </location>
</feature>
<keyword evidence="8" id="KW-0732">Signal</keyword>
<evidence type="ECO:0000256" key="3">
    <source>
        <dbReference type="ARBA" id="ARBA00022692"/>
    </source>
</evidence>
<comment type="similarity">
    <text evidence="2">Belongs to the bile acid:sodium symporter (BASS) (TC 2.A.28) family.</text>
</comment>
<dbReference type="GO" id="GO:0016020">
    <property type="term" value="C:membrane"/>
    <property type="evidence" value="ECO:0007669"/>
    <property type="project" value="UniProtKB-SubCell"/>
</dbReference>
<proteinExistence type="inferred from homology"/>
<keyword evidence="6 7" id="KW-0472">Membrane</keyword>
<dbReference type="GO" id="GO:0015293">
    <property type="term" value="F:symporter activity"/>
    <property type="evidence" value="ECO:0007669"/>
    <property type="project" value="UniProtKB-KW"/>
</dbReference>
<evidence type="ECO:0000256" key="2">
    <source>
        <dbReference type="ARBA" id="ARBA00006528"/>
    </source>
</evidence>
<dbReference type="PANTHER" id="PTHR10361:SF28">
    <property type="entry name" value="P3 PROTEIN-RELATED"/>
    <property type="match status" value="1"/>
</dbReference>
<dbReference type="EMBL" id="BGPR01000819">
    <property type="protein sequence ID" value="GBM36753.1"/>
    <property type="molecule type" value="Genomic_DNA"/>
</dbReference>
<feature type="transmembrane region" description="Helical" evidence="7">
    <location>
        <begin position="204"/>
        <end position="227"/>
    </location>
</feature>
<feature type="transmembrane region" description="Helical" evidence="7">
    <location>
        <begin position="329"/>
        <end position="350"/>
    </location>
</feature>
<evidence type="ECO:0000256" key="1">
    <source>
        <dbReference type="ARBA" id="ARBA00004141"/>
    </source>
</evidence>